<evidence type="ECO:0000256" key="1">
    <source>
        <dbReference type="SAM" id="MobiDB-lite"/>
    </source>
</evidence>
<dbReference type="OrthoDB" id="203724at2759"/>
<gene>
    <name evidence="2" type="ORF">DMC30DRAFT_445704</name>
</gene>
<accession>A0A5C5G216</accession>
<dbReference type="PANTHER" id="PTHR12975">
    <property type="entry name" value="TRANSPORT PROTEIN TRAPP"/>
    <property type="match status" value="1"/>
</dbReference>
<dbReference type="STRING" id="5288.A0A5C5G216"/>
<dbReference type="EMBL" id="SOZI01000033">
    <property type="protein sequence ID" value="TNY22011.1"/>
    <property type="molecule type" value="Genomic_DNA"/>
</dbReference>
<protein>
    <submittedName>
        <fullName evidence="2">Uncharacterized protein</fullName>
    </submittedName>
</protein>
<sequence length="1131" mass="115915">MQAGQAQGQGQGQHHALAADPEALLAHAAALSPAPSPGTLAEFDALRATVLLRALYASLPPGLGLHAMAPPALVRAAGDAEEVVAAVLLEEAGWAELGAGAGAVRRGQGEAEGQAGKGARRRKHAFWMAAAAARYEKCGVKSLSLRCLSHAAALFDPPSPSSSSPSSQDPTRDPNPVPPPLTSLSHPLDPPTAPSTPQWTAIRTHLHHALARQSYTVGAARASVEHFLALLGTGAGAGAAAGEAEVDDAAAQAQPEWLDDFALAWELRRAQLQLRQGQGEGEGEEGSATAGGVRLPVRLFDAAGATLRVGSARAAGAGAGGGAGTEAEEAEDDAARWAQLERALLDRAEFAPPAGSGGRPSALSYRGDSAGAGAGAAAGRSAVPVPPGAAAPPVEAVLGETLVLEVPVRNPLEEFLALGGLAVEVRREGGAEEEGSGGEGLEVSAPQDVELAPGETSKVRLSLFRPFFSKPPAQLTLSRPPLRAAGTQILIPIRASALGTYTLDSLSYRFSNLVPVHEPLSPARWSKPTAPRPGKPSTREPRPLRVTVRGAVPVLRVEVGALPARLFHGEEARGTSITLRNEGPAPLTDLHALASDPDFVLVSPLPPRTLDRAGLDDAGDAARAATLCLVRTPNDLSPPGPAALLLPAGRALAPGESLSVPVAVRGAHVGAHALRVLFAFRAAAGDDGGGGADDGSAGEYFSTRAVHRVEVYPSVEVRYALRPGRRDDSPLVLGVEVHNAGLPADDVTVSSVSLLSPRWRISPSADPAAFADDVASQRIGWQQGLTMLVPLAAAEEAQQGDEADLWTVGQVEALLEGKDVKGAPPAGVVAVSSLSAPDSFDSSVSPSALASLLASYTSSRRASLVSRYPTVPSRLHPSLFPLFSSRSAVLVLALSSPTLSLSPAHVLVPLDAPHPGSALGSPAARALLRVLNAAERRSGGLYEESRRERRALLAVLRRSEIIGAATGAGAGAGGELPPVAVDVAVRGAVEHDFASAGPLTLPLRFSLLNLSPSTSFTYVLCLSPFSASSSSASRSSPVLAGPLTHRGALDPLGRARVDASLWVTRPGVFGTGTWELVLGWAGDAETGEGGGSVRLSGDGREVRVRDREGVVPGAMGARPVDAAAGVVQVRA</sequence>
<dbReference type="InterPro" id="IPR024420">
    <property type="entry name" value="TRAPP_III_complex_Trs85"/>
</dbReference>
<dbReference type="GO" id="GO:1990072">
    <property type="term" value="C:TRAPPIII protein complex"/>
    <property type="evidence" value="ECO:0007669"/>
    <property type="project" value="TreeGrafter"/>
</dbReference>
<organism evidence="2 3">
    <name type="scientific">Rhodotorula diobovata</name>
    <dbReference type="NCBI Taxonomy" id="5288"/>
    <lineage>
        <taxon>Eukaryota</taxon>
        <taxon>Fungi</taxon>
        <taxon>Dikarya</taxon>
        <taxon>Basidiomycota</taxon>
        <taxon>Pucciniomycotina</taxon>
        <taxon>Microbotryomycetes</taxon>
        <taxon>Sporidiobolales</taxon>
        <taxon>Sporidiobolaceae</taxon>
        <taxon>Rhodotorula</taxon>
    </lineage>
</organism>
<dbReference type="AlphaFoldDB" id="A0A5C5G216"/>
<feature type="region of interest" description="Disordered" evidence="1">
    <location>
        <begin position="520"/>
        <end position="542"/>
    </location>
</feature>
<comment type="caution">
    <text evidence="2">The sequence shown here is derived from an EMBL/GenBank/DDBJ whole genome shotgun (WGS) entry which is preliminary data.</text>
</comment>
<proteinExistence type="predicted"/>
<evidence type="ECO:0000313" key="2">
    <source>
        <dbReference type="EMBL" id="TNY22011.1"/>
    </source>
</evidence>
<evidence type="ECO:0000313" key="3">
    <source>
        <dbReference type="Proteomes" id="UP000311382"/>
    </source>
</evidence>
<keyword evidence="3" id="KW-1185">Reference proteome</keyword>
<dbReference type="Proteomes" id="UP000311382">
    <property type="component" value="Unassembled WGS sequence"/>
</dbReference>
<name>A0A5C5G216_9BASI</name>
<dbReference type="PANTHER" id="PTHR12975:SF6">
    <property type="entry name" value="TRAFFICKING PROTEIN PARTICLE COMPLEX SUBUNIT 8"/>
    <property type="match status" value="1"/>
</dbReference>
<reference evidence="2 3" key="1">
    <citation type="submission" date="2019-03" db="EMBL/GenBank/DDBJ databases">
        <title>Rhodosporidium diobovatum UCD-FST 08-225 genome sequencing, assembly, and annotation.</title>
        <authorList>
            <person name="Fakankun I.U."/>
            <person name="Fristensky B."/>
            <person name="Levin D.B."/>
        </authorList>
    </citation>
    <scope>NUCLEOTIDE SEQUENCE [LARGE SCALE GENOMIC DNA]</scope>
    <source>
        <strain evidence="2 3">UCD-FST 08-225</strain>
    </source>
</reference>
<feature type="region of interest" description="Disordered" evidence="1">
    <location>
        <begin position="154"/>
        <end position="198"/>
    </location>
</feature>
<feature type="region of interest" description="Disordered" evidence="1">
    <location>
        <begin position="350"/>
        <end position="381"/>
    </location>
</feature>